<name>A0A1I4XFD5_9PROT</name>
<sequence length="75" mass="8234">MRHLYAIKSSIQDRNARLVAIWVAIVVGACLDAINQGIPLLLGEPMTFGRWISVFVTPVVPFLVSCHGQGMRNKG</sequence>
<evidence type="ECO:0000256" key="1">
    <source>
        <dbReference type="SAM" id="Phobius"/>
    </source>
</evidence>
<keyword evidence="1" id="KW-0812">Transmembrane</keyword>
<reference evidence="3" key="1">
    <citation type="submission" date="2016-10" db="EMBL/GenBank/DDBJ databases">
        <authorList>
            <person name="Varghese N."/>
        </authorList>
    </citation>
    <scope>NUCLEOTIDE SEQUENCE [LARGE SCALE GENOMIC DNA]</scope>
    <source>
        <strain evidence="3">Nsp8</strain>
    </source>
</reference>
<dbReference type="NCBIfam" id="NF038050">
    <property type="entry name" value="NrtS"/>
    <property type="match status" value="1"/>
</dbReference>
<keyword evidence="1" id="KW-1133">Transmembrane helix</keyword>
<protein>
    <submittedName>
        <fullName evidence="2">Uncharacterized protein</fullName>
    </submittedName>
</protein>
<dbReference type="InterPro" id="IPR047700">
    <property type="entry name" value="NrtS-like"/>
</dbReference>
<keyword evidence="3" id="KW-1185">Reference proteome</keyword>
<evidence type="ECO:0000313" key="2">
    <source>
        <dbReference type="EMBL" id="SFN23989.1"/>
    </source>
</evidence>
<evidence type="ECO:0000313" key="3">
    <source>
        <dbReference type="Proteomes" id="UP000183107"/>
    </source>
</evidence>
<organism evidence="2 3">
    <name type="scientific">Nitrosospira briensis</name>
    <dbReference type="NCBI Taxonomy" id="35799"/>
    <lineage>
        <taxon>Bacteria</taxon>
        <taxon>Pseudomonadati</taxon>
        <taxon>Pseudomonadota</taxon>
        <taxon>Betaproteobacteria</taxon>
        <taxon>Nitrosomonadales</taxon>
        <taxon>Nitrosomonadaceae</taxon>
        <taxon>Nitrosospira</taxon>
    </lineage>
</organism>
<dbReference type="RefSeq" id="WP_074793502.1">
    <property type="nucleotide sequence ID" value="NZ_FOVJ01000001.1"/>
</dbReference>
<dbReference type="EMBL" id="FOVJ01000001">
    <property type="protein sequence ID" value="SFN23989.1"/>
    <property type="molecule type" value="Genomic_DNA"/>
</dbReference>
<feature type="transmembrane region" description="Helical" evidence="1">
    <location>
        <begin position="21"/>
        <end position="42"/>
    </location>
</feature>
<dbReference type="PROSITE" id="PS51257">
    <property type="entry name" value="PROKAR_LIPOPROTEIN"/>
    <property type="match status" value="1"/>
</dbReference>
<dbReference type="STRING" id="1266925.GCA_000619905_00774"/>
<keyword evidence="1" id="KW-0472">Membrane</keyword>
<gene>
    <name evidence="2" type="ORF">SAMN05216386_0066</name>
</gene>
<feature type="transmembrane region" description="Helical" evidence="1">
    <location>
        <begin position="48"/>
        <end position="66"/>
    </location>
</feature>
<dbReference type="Proteomes" id="UP000183107">
    <property type="component" value="Unassembled WGS sequence"/>
</dbReference>
<dbReference type="OrthoDB" id="8564192at2"/>
<dbReference type="AlphaFoldDB" id="A0A1I4XFD5"/>
<proteinExistence type="predicted"/>
<accession>A0A1I4XFD5</accession>